<evidence type="ECO:0000256" key="9">
    <source>
        <dbReference type="ARBA" id="ARBA00023239"/>
    </source>
</evidence>
<proteinExistence type="inferred from homology"/>
<dbReference type="InterPro" id="IPR004035">
    <property type="entry name" value="Endouclease-III_FeS-bd_BS"/>
</dbReference>
<comment type="caution">
    <text evidence="13">The sequence shown here is derived from an EMBL/GenBank/DDBJ whole genome shotgun (WGS) entry which is preliminary data.</text>
</comment>
<dbReference type="Pfam" id="PF00730">
    <property type="entry name" value="HhH-GPD"/>
    <property type="match status" value="1"/>
</dbReference>
<dbReference type="AlphaFoldDB" id="A0A660SKV6"/>
<evidence type="ECO:0000313" key="14">
    <source>
        <dbReference type="Proteomes" id="UP000271125"/>
    </source>
</evidence>
<keyword evidence="11" id="KW-0238">DNA-binding</keyword>
<evidence type="ECO:0000256" key="10">
    <source>
        <dbReference type="ARBA" id="ARBA00023295"/>
    </source>
</evidence>
<dbReference type="EC" id="4.2.99.18" evidence="11"/>
<name>A0A660SKV6_UNCT6</name>
<dbReference type="SUPFAM" id="SSF48150">
    <property type="entry name" value="DNA-glycosylase"/>
    <property type="match status" value="1"/>
</dbReference>
<feature type="binding site" evidence="11">
    <location>
        <position position="201"/>
    </location>
    <ligand>
        <name>[4Fe-4S] cluster</name>
        <dbReference type="ChEBI" id="CHEBI:49883"/>
    </ligand>
</feature>
<protein>
    <recommendedName>
        <fullName evidence="11">Endonuclease III</fullName>
        <ecNumber evidence="11">4.2.99.18</ecNumber>
    </recommendedName>
    <alternativeName>
        <fullName evidence="11">DNA-(apurinic or apyrimidinic site) lyase</fullName>
    </alternativeName>
</protein>
<evidence type="ECO:0000256" key="11">
    <source>
        <dbReference type="HAMAP-Rule" id="MF_00942"/>
    </source>
</evidence>
<dbReference type="FunFam" id="1.10.340.30:FF:000001">
    <property type="entry name" value="Endonuclease III"/>
    <property type="match status" value="1"/>
</dbReference>
<keyword evidence="6 11" id="KW-0408">Iron</keyword>
<dbReference type="GO" id="GO:0046872">
    <property type="term" value="F:metal ion binding"/>
    <property type="evidence" value="ECO:0007669"/>
    <property type="project" value="UniProtKB-KW"/>
</dbReference>
<evidence type="ECO:0000256" key="2">
    <source>
        <dbReference type="ARBA" id="ARBA00022485"/>
    </source>
</evidence>
<dbReference type="PANTHER" id="PTHR43286:SF1">
    <property type="entry name" value="ENDONUCLEASE III-LIKE PROTEIN 1"/>
    <property type="match status" value="1"/>
</dbReference>
<evidence type="ECO:0000256" key="6">
    <source>
        <dbReference type="ARBA" id="ARBA00023004"/>
    </source>
</evidence>
<evidence type="ECO:0000313" key="13">
    <source>
        <dbReference type="EMBL" id="RKX71363.1"/>
    </source>
</evidence>
<keyword evidence="10 11" id="KW-0326">Glycosidase</keyword>
<dbReference type="HAMAP" id="MF_00942">
    <property type="entry name" value="Nth"/>
    <property type="match status" value="1"/>
</dbReference>
<evidence type="ECO:0000256" key="7">
    <source>
        <dbReference type="ARBA" id="ARBA00023014"/>
    </source>
</evidence>
<dbReference type="InterPro" id="IPR011257">
    <property type="entry name" value="DNA_glycosylase"/>
</dbReference>
<evidence type="ECO:0000256" key="3">
    <source>
        <dbReference type="ARBA" id="ARBA00022723"/>
    </source>
</evidence>
<comment type="similarity">
    <text evidence="1 11">Belongs to the Nth/MutY family.</text>
</comment>
<feature type="binding site" evidence="11">
    <location>
        <position position="207"/>
    </location>
    <ligand>
        <name>[4Fe-4S] cluster</name>
        <dbReference type="ChEBI" id="CHEBI:49883"/>
    </ligand>
</feature>
<dbReference type="SMART" id="SM00478">
    <property type="entry name" value="ENDO3c"/>
    <property type="match status" value="1"/>
</dbReference>
<dbReference type="PROSITE" id="PS00764">
    <property type="entry name" value="ENDONUCLEASE_III_1"/>
    <property type="match status" value="1"/>
</dbReference>
<accession>A0A660SKV6</accession>
<keyword evidence="13" id="KW-0540">Nuclease</keyword>
<feature type="binding site" evidence="11">
    <location>
        <position position="191"/>
    </location>
    <ligand>
        <name>[4Fe-4S] cluster</name>
        <dbReference type="ChEBI" id="CHEBI:49883"/>
    </ligand>
</feature>
<comment type="catalytic activity">
    <reaction evidence="11">
        <text>2'-deoxyribonucleotide-(2'-deoxyribose 5'-phosphate)-2'-deoxyribonucleotide-DNA = a 3'-end 2'-deoxyribonucleotide-(2,3-dehydro-2,3-deoxyribose 5'-phosphate)-DNA + a 5'-end 5'-phospho-2'-deoxyribonucleoside-DNA + H(+)</text>
        <dbReference type="Rhea" id="RHEA:66592"/>
        <dbReference type="Rhea" id="RHEA-COMP:13180"/>
        <dbReference type="Rhea" id="RHEA-COMP:16897"/>
        <dbReference type="Rhea" id="RHEA-COMP:17067"/>
        <dbReference type="ChEBI" id="CHEBI:15378"/>
        <dbReference type="ChEBI" id="CHEBI:136412"/>
        <dbReference type="ChEBI" id="CHEBI:157695"/>
        <dbReference type="ChEBI" id="CHEBI:167181"/>
        <dbReference type="EC" id="4.2.99.18"/>
    </reaction>
</comment>
<evidence type="ECO:0000256" key="8">
    <source>
        <dbReference type="ARBA" id="ARBA00023204"/>
    </source>
</evidence>
<dbReference type="GO" id="GO:0140078">
    <property type="term" value="F:class I DNA-(apurinic or apyrimidinic site) endonuclease activity"/>
    <property type="evidence" value="ECO:0007669"/>
    <property type="project" value="UniProtKB-EC"/>
</dbReference>
<dbReference type="Gene3D" id="1.10.1670.10">
    <property type="entry name" value="Helix-hairpin-Helix base-excision DNA repair enzymes (C-terminal)"/>
    <property type="match status" value="1"/>
</dbReference>
<keyword evidence="3 11" id="KW-0479">Metal-binding</keyword>
<keyword evidence="4 11" id="KW-0227">DNA damage</keyword>
<reference evidence="13 14" key="1">
    <citation type="submission" date="2018-06" db="EMBL/GenBank/DDBJ databases">
        <title>Extensive metabolic versatility and redundancy in microbially diverse, dynamic hydrothermal sediments.</title>
        <authorList>
            <person name="Dombrowski N."/>
            <person name="Teske A."/>
            <person name="Baker B.J."/>
        </authorList>
    </citation>
    <scope>NUCLEOTIDE SEQUENCE [LARGE SCALE GENOMIC DNA]</scope>
    <source>
        <strain evidence="13">B10_G13</strain>
    </source>
</reference>
<comment type="function">
    <text evidence="11">DNA repair enzyme that has both DNA N-glycosylase activity and AP-lyase activity. The DNA N-glycosylase activity releases various damaged pyrimidines from DNA by cleaving the N-glycosidic bond, leaving an AP (apurinic/apyrimidinic) site. The AP-lyase activity cleaves the phosphodiester bond 3' to the AP site by a beta-elimination, leaving a 3'-terminal unsaturated sugar and a product with a terminal 5'-phosphate.</text>
</comment>
<dbReference type="CDD" id="cd00056">
    <property type="entry name" value="ENDO3c"/>
    <property type="match status" value="1"/>
</dbReference>
<dbReference type="EMBL" id="QNBD01000094">
    <property type="protein sequence ID" value="RKX71363.1"/>
    <property type="molecule type" value="Genomic_DNA"/>
</dbReference>
<comment type="cofactor">
    <cofactor evidence="11">
        <name>[4Fe-4S] cluster</name>
        <dbReference type="ChEBI" id="CHEBI:49883"/>
    </cofactor>
    <text evidence="11">Binds 1 [4Fe-4S] cluster.</text>
</comment>
<dbReference type="InterPro" id="IPR003265">
    <property type="entry name" value="HhH-GPD_domain"/>
</dbReference>
<dbReference type="PIRSF" id="PIRSF001435">
    <property type="entry name" value="Nth"/>
    <property type="match status" value="1"/>
</dbReference>
<keyword evidence="13" id="KW-0255">Endonuclease</keyword>
<keyword evidence="2 11" id="KW-0004">4Fe-4S</keyword>
<sequence length="216" mass="24693">MKTETLLNILKILEKTEMKAPIVTLIKERTNDPYQILISTILSLRTKDNVTAVASKKLFQKAYTPLQMLKLNKKEIEKLIFPVGFYHRKAENILEISKTLVENYNAKVPSNIDELLKFKGVGRKTANLVVTLGFGKPGICVDTHVHRISNRFGYVKTKTPDKTEIVLRKKLPIDWWIRYNDLLVAFGQTICKPISPLCSKCPVVQYCPKIGVKTHR</sequence>
<evidence type="ECO:0000256" key="4">
    <source>
        <dbReference type="ARBA" id="ARBA00022763"/>
    </source>
</evidence>
<keyword evidence="7 11" id="KW-0411">Iron-sulfur</keyword>
<keyword evidence="8 11" id="KW-0234">DNA repair</keyword>
<dbReference type="GO" id="GO:0003677">
    <property type="term" value="F:DNA binding"/>
    <property type="evidence" value="ECO:0007669"/>
    <property type="project" value="UniProtKB-UniRule"/>
</dbReference>
<dbReference type="GO" id="GO:0000703">
    <property type="term" value="F:oxidized pyrimidine nucleobase lesion DNA N-glycosylase activity"/>
    <property type="evidence" value="ECO:0007669"/>
    <property type="project" value="TreeGrafter"/>
</dbReference>
<evidence type="ECO:0000256" key="1">
    <source>
        <dbReference type="ARBA" id="ARBA00008343"/>
    </source>
</evidence>
<gene>
    <name evidence="11" type="primary">nth</name>
    <name evidence="13" type="ORF">DRP43_02555</name>
</gene>
<feature type="domain" description="HhH-GPD" evidence="12">
    <location>
        <begin position="42"/>
        <end position="189"/>
    </location>
</feature>
<evidence type="ECO:0000256" key="5">
    <source>
        <dbReference type="ARBA" id="ARBA00022801"/>
    </source>
</evidence>
<dbReference type="InterPro" id="IPR023170">
    <property type="entry name" value="HhH_base_excis_C"/>
</dbReference>
<dbReference type="PANTHER" id="PTHR43286">
    <property type="entry name" value="ENDONUCLEASE III-LIKE PROTEIN 1"/>
    <property type="match status" value="1"/>
</dbReference>
<dbReference type="InterPro" id="IPR005759">
    <property type="entry name" value="Nth"/>
</dbReference>
<keyword evidence="9 11" id="KW-0456">Lyase</keyword>
<dbReference type="GO" id="GO:0051539">
    <property type="term" value="F:4 iron, 4 sulfur cluster binding"/>
    <property type="evidence" value="ECO:0007669"/>
    <property type="project" value="UniProtKB-UniRule"/>
</dbReference>
<feature type="binding site" evidence="11">
    <location>
        <position position="198"/>
    </location>
    <ligand>
        <name>[4Fe-4S] cluster</name>
        <dbReference type="ChEBI" id="CHEBI:49883"/>
    </ligand>
</feature>
<dbReference type="Gene3D" id="1.10.340.30">
    <property type="entry name" value="Hypothetical protein, domain 2"/>
    <property type="match status" value="1"/>
</dbReference>
<evidence type="ECO:0000259" key="12">
    <source>
        <dbReference type="SMART" id="SM00478"/>
    </source>
</evidence>
<dbReference type="GO" id="GO:0006289">
    <property type="term" value="P:nucleotide-excision repair"/>
    <property type="evidence" value="ECO:0007669"/>
    <property type="project" value="TreeGrafter"/>
</dbReference>
<keyword evidence="5 11" id="KW-0378">Hydrolase</keyword>
<organism evidence="13 14">
    <name type="scientific">candidate division TA06 bacterium</name>
    <dbReference type="NCBI Taxonomy" id="2250710"/>
    <lineage>
        <taxon>Bacteria</taxon>
        <taxon>Bacteria division TA06</taxon>
    </lineage>
</organism>
<dbReference type="Proteomes" id="UP000271125">
    <property type="component" value="Unassembled WGS sequence"/>
</dbReference>
<dbReference type="GO" id="GO:0006285">
    <property type="term" value="P:base-excision repair, AP site formation"/>
    <property type="evidence" value="ECO:0007669"/>
    <property type="project" value="TreeGrafter"/>
</dbReference>